<dbReference type="SUPFAM" id="SSF54862">
    <property type="entry name" value="4Fe-4S ferredoxins"/>
    <property type="match status" value="1"/>
</dbReference>
<dbReference type="InterPro" id="IPR017896">
    <property type="entry name" value="4Fe4S_Fe-S-bd"/>
</dbReference>
<keyword evidence="3" id="KW-0408">Iron</keyword>
<dbReference type="Gene3D" id="3.30.70.20">
    <property type="match status" value="1"/>
</dbReference>
<dbReference type="PANTHER" id="PTHR24960:SF79">
    <property type="entry name" value="PHOTOSYSTEM I IRON-SULFUR CENTER"/>
    <property type="match status" value="1"/>
</dbReference>
<keyword evidence="4" id="KW-0411">Iron-sulfur</keyword>
<proteinExistence type="predicted"/>
<dbReference type="InterPro" id="IPR045854">
    <property type="entry name" value="NO2/SO3_Rdtase_4Fe4S_sf"/>
</dbReference>
<dbReference type="GO" id="GO:0016491">
    <property type="term" value="F:oxidoreductase activity"/>
    <property type="evidence" value="ECO:0007669"/>
    <property type="project" value="InterPro"/>
</dbReference>
<feature type="domain" description="4Fe-4S ferredoxin-type" evidence="5">
    <location>
        <begin position="94"/>
        <end position="121"/>
    </location>
</feature>
<evidence type="ECO:0000256" key="3">
    <source>
        <dbReference type="ARBA" id="ARBA00023004"/>
    </source>
</evidence>
<name>A0A8G2F4E1_DESNO</name>
<evidence type="ECO:0000313" key="7">
    <source>
        <dbReference type="Proteomes" id="UP000199581"/>
    </source>
</evidence>
<dbReference type="Pfam" id="PF00037">
    <property type="entry name" value="Fer4"/>
    <property type="match status" value="1"/>
</dbReference>
<evidence type="ECO:0000256" key="4">
    <source>
        <dbReference type="ARBA" id="ARBA00023014"/>
    </source>
</evidence>
<dbReference type="InterPro" id="IPR050157">
    <property type="entry name" value="PSI_iron-sulfur_center"/>
</dbReference>
<dbReference type="PROSITE" id="PS51379">
    <property type="entry name" value="4FE4S_FER_2"/>
    <property type="match status" value="2"/>
</dbReference>
<dbReference type="GO" id="GO:0046872">
    <property type="term" value="F:metal ion binding"/>
    <property type="evidence" value="ECO:0007669"/>
    <property type="project" value="UniProtKB-KW"/>
</dbReference>
<dbReference type="Pfam" id="PF01077">
    <property type="entry name" value="NIR_SIR"/>
    <property type="match status" value="1"/>
</dbReference>
<reference evidence="6 7" key="1">
    <citation type="submission" date="2016-10" db="EMBL/GenBank/DDBJ databases">
        <authorList>
            <person name="Varghese N."/>
            <person name="Submissions S."/>
        </authorList>
    </citation>
    <scope>NUCLEOTIDE SEQUENCE [LARGE SCALE GENOMIC DNA]</scope>
    <source>
        <strain evidence="6 7">DSM 1741</strain>
    </source>
</reference>
<dbReference type="SUPFAM" id="SSF56014">
    <property type="entry name" value="Nitrite and sulphite reductase 4Fe-4S domain-like"/>
    <property type="match status" value="1"/>
</dbReference>
<dbReference type="GO" id="GO:0051539">
    <property type="term" value="F:4 iron, 4 sulfur cluster binding"/>
    <property type="evidence" value="ECO:0007669"/>
    <property type="project" value="UniProtKB-KW"/>
</dbReference>
<organism evidence="6 7">
    <name type="scientific">Desulfomicrobium norvegicum (strain DSM 1741 / NCIMB 8310)</name>
    <name type="common">Desulfovibrio baculatus (strain Norway 4)</name>
    <name type="synonym">Desulfovibrio desulfuricans (strain Norway 4)</name>
    <dbReference type="NCBI Taxonomy" id="52561"/>
    <lineage>
        <taxon>Bacteria</taxon>
        <taxon>Pseudomonadati</taxon>
        <taxon>Thermodesulfobacteriota</taxon>
        <taxon>Desulfovibrionia</taxon>
        <taxon>Desulfovibrionales</taxon>
        <taxon>Desulfomicrobiaceae</taxon>
        <taxon>Desulfomicrobium</taxon>
    </lineage>
</organism>
<dbReference type="EMBL" id="FOTO01000005">
    <property type="protein sequence ID" value="SFL70158.1"/>
    <property type="molecule type" value="Genomic_DNA"/>
</dbReference>
<accession>A0A8G2F4E1</accession>
<feature type="domain" description="4Fe-4S ferredoxin-type" evidence="5">
    <location>
        <begin position="122"/>
        <end position="151"/>
    </location>
</feature>
<evidence type="ECO:0000259" key="5">
    <source>
        <dbReference type="PROSITE" id="PS51379"/>
    </source>
</evidence>
<sequence>MPFHGIGSPMKDLHKLPAHTLKVCRGAAQCPHAVLGTDLTAELEGVLIRSGWPEFLAGMTRPIRHHHQFRMAVASCPNGCSQPHIADFGLVAFARIGLEPERCSGCGHCVAICAEKALHLEDGIQLDRSRCLGCAACARVCPEKALRVDETGYRVLIGGKLGRHPRLAHELGFYSLPESLDVLRKVLNVFMDHHRSGLRLGDLVEKLGREEFDKLVRP</sequence>
<dbReference type="InterPro" id="IPR006067">
    <property type="entry name" value="NO2/SO3_Rdtase_4Fe4S_dom"/>
</dbReference>
<dbReference type="Gene3D" id="3.30.413.10">
    <property type="entry name" value="Sulfite Reductase Hemoprotein, domain 1"/>
    <property type="match status" value="1"/>
</dbReference>
<gene>
    <name evidence="6" type="ORF">SAMN05421830_10550</name>
</gene>
<dbReference type="AlphaFoldDB" id="A0A8G2F4E1"/>
<dbReference type="OrthoDB" id="9800558at2"/>
<comment type="caution">
    <text evidence="6">The sequence shown here is derived from an EMBL/GenBank/DDBJ whole genome shotgun (WGS) entry which is preliminary data.</text>
</comment>
<keyword evidence="7" id="KW-1185">Reference proteome</keyword>
<dbReference type="PANTHER" id="PTHR24960">
    <property type="entry name" value="PHOTOSYSTEM I IRON-SULFUR CENTER-RELATED"/>
    <property type="match status" value="1"/>
</dbReference>
<protein>
    <submittedName>
        <fullName evidence="6">4Fe-4S binding domain-containing protein</fullName>
    </submittedName>
</protein>
<evidence type="ECO:0000313" key="6">
    <source>
        <dbReference type="EMBL" id="SFL70158.1"/>
    </source>
</evidence>
<keyword evidence="2" id="KW-0479">Metal-binding</keyword>
<dbReference type="GO" id="GO:0020037">
    <property type="term" value="F:heme binding"/>
    <property type="evidence" value="ECO:0007669"/>
    <property type="project" value="InterPro"/>
</dbReference>
<evidence type="ECO:0000256" key="1">
    <source>
        <dbReference type="ARBA" id="ARBA00022485"/>
    </source>
</evidence>
<dbReference type="PROSITE" id="PS00198">
    <property type="entry name" value="4FE4S_FER_1"/>
    <property type="match status" value="1"/>
</dbReference>
<dbReference type="Proteomes" id="UP000199581">
    <property type="component" value="Unassembled WGS sequence"/>
</dbReference>
<evidence type="ECO:0000256" key="2">
    <source>
        <dbReference type="ARBA" id="ARBA00022723"/>
    </source>
</evidence>
<dbReference type="InterPro" id="IPR017900">
    <property type="entry name" value="4Fe4S_Fe_S_CS"/>
</dbReference>
<keyword evidence="1" id="KW-0004">4Fe-4S</keyword>